<name>A0AAW0JVS9_QUESU</name>
<dbReference type="EMBL" id="PKMF04000450">
    <property type="protein sequence ID" value="KAK7831124.1"/>
    <property type="molecule type" value="Genomic_DNA"/>
</dbReference>
<protein>
    <submittedName>
        <fullName evidence="1">Uncharacterized protein</fullName>
    </submittedName>
</protein>
<gene>
    <name evidence="1" type="ORF">CFP56_027645</name>
</gene>
<evidence type="ECO:0000313" key="1">
    <source>
        <dbReference type="EMBL" id="KAK7831124.1"/>
    </source>
</evidence>
<dbReference type="PANTHER" id="PTHR45496">
    <property type="entry name" value="CHAPERONE DNAJ-DOMAIN SUPERFAMILY PROTEIN"/>
    <property type="match status" value="1"/>
</dbReference>
<evidence type="ECO:0000313" key="2">
    <source>
        <dbReference type="Proteomes" id="UP000237347"/>
    </source>
</evidence>
<keyword evidence="2" id="KW-1185">Reference proteome</keyword>
<dbReference type="Gramene" id="rna-CFP56_14700">
    <property type="protein sequence ID" value="cds-POE51267.1"/>
    <property type="gene ID" value="gene-CFP56_14700"/>
</dbReference>
<dbReference type="InterPro" id="IPR053052">
    <property type="entry name" value="Imprinting_Balance_Reg"/>
</dbReference>
<accession>A0AAW0JVS9</accession>
<dbReference type="Proteomes" id="UP000237347">
    <property type="component" value="Unassembled WGS sequence"/>
</dbReference>
<comment type="caution">
    <text evidence="1">The sequence shown here is derived from an EMBL/GenBank/DDBJ whole genome shotgun (WGS) entry which is preliminary data.</text>
</comment>
<dbReference type="PANTHER" id="PTHR45496:SF12">
    <property type="entry name" value="J DOMAIN-CONTAINING PROTEIN"/>
    <property type="match status" value="1"/>
</dbReference>
<dbReference type="AlphaFoldDB" id="A0AAW0JVS9"/>
<sequence>MKFTDSPVIELPMLNSFISLQQDNKSMHVGTSVWPCSLILVQFIDRWAPPTTNDKPLLPTTWSRACAKPDSDYLLELSTKYLSLRNLPKCRHYAIQARESDLNQSSIANKVLTITNVLVTTEKPFHNHHLDYYSILQIRRFKSRTAGSFEPSS</sequence>
<organism evidence="1 2">
    <name type="scientific">Quercus suber</name>
    <name type="common">Cork oak</name>
    <dbReference type="NCBI Taxonomy" id="58331"/>
    <lineage>
        <taxon>Eukaryota</taxon>
        <taxon>Viridiplantae</taxon>
        <taxon>Streptophyta</taxon>
        <taxon>Embryophyta</taxon>
        <taxon>Tracheophyta</taxon>
        <taxon>Spermatophyta</taxon>
        <taxon>Magnoliopsida</taxon>
        <taxon>eudicotyledons</taxon>
        <taxon>Gunneridae</taxon>
        <taxon>Pentapetalae</taxon>
        <taxon>rosids</taxon>
        <taxon>fabids</taxon>
        <taxon>Fagales</taxon>
        <taxon>Fagaceae</taxon>
        <taxon>Quercus</taxon>
    </lineage>
</organism>
<reference evidence="1 2" key="1">
    <citation type="journal article" date="2018" name="Sci. Data">
        <title>The draft genome sequence of cork oak.</title>
        <authorList>
            <person name="Ramos A.M."/>
            <person name="Usie A."/>
            <person name="Barbosa P."/>
            <person name="Barros P.M."/>
            <person name="Capote T."/>
            <person name="Chaves I."/>
            <person name="Simoes F."/>
            <person name="Abreu I."/>
            <person name="Carrasquinho I."/>
            <person name="Faro C."/>
            <person name="Guimaraes J.B."/>
            <person name="Mendonca D."/>
            <person name="Nobrega F."/>
            <person name="Rodrigues L."/>
            <person name="Saibo N.J.M."/>
            <person name="Varela M.C."/>
            <person name="Egas C."/>
            <person name="Matos J."/>
            <person name="Miguel C.M."/>
            <person name="Oliveira M.M."/>
            <person name="Ricardo C.P."/>
            <person name="Goncalves S."/>
        </authorList>
    </citation>
    <scope>NUCLEOTIDE SEQUENCE [LARGE SCALE GENOMIC DNA]</scope>
    <source>
        <strain evidence="2">cv. HL8</strain>
    </source>
</reference>
<proteinExistence type="predicted"/>